<comment type="caution">
    <text evidence="5">The sequence shown here is derived from an EMBL/GenBank/DDBJ whole genome shotgun (WGS) entry which is preliminary data.</text>
</comment>
<protein>
    <recommendedName>
        <fullName evidence="7">Phage tail sheath family protein</fullName>
    </recommendedName>
</protein>
<dbReference type="EMBL" id="BMLB01000002">
    <property type="protein sequence ID" value="GGK63159.1"/>
    <property type="molecule type" value="Genomic_DNA"/>
</dbReference>
<evidence type="ECO:0000256" key="2">
    <source>
        <dbReference type="SAM" id="MobiDB-lite"/>
    </source>
</evidence>
<dbReference type="Pfam" id="PF17482">
    <property type="entry name" value="Phage_sheath_1C"/>
    <property type="match status" value="1"/>
</dbReference>
<dbReference type="RefSeq" id="WP_022920556.1">
    <property type="nucleotide sequence ID" value="NZ_BMLB01000002.1"/>
</dbReference>
<name>A0ABQ2F593_9MICO</name>
<evidence type="ECO:0000256" key="1">
    <source>
        <dbReference type="ARBA" id="ARBA00008005"/>
    </source>
</evidence>
<comment type="similarity">
    <text evidence="1">Belongs to the myoviridae tail sheath protein family.</text>
</comment>
<reference evidence="6" key="1">
    <citation type="journal article" date="2019" name="Int. J. Syst. Evol. Microbiol.">
        <title>The Global Catalogue of Microorganisms (GCM) 10K type strain sequencing project: providing services to taxonomists for standard genome sequencing and annotation.</title>
        <authorList>
            <consortium name="The Broad Institute Genomics Platform"/>
            <consortium name="The Broad Institute Genome Sequencing Center for Infectious Disease"/>
            <person name="Wu L."/>
            <person name="Ma J."/>
        </authorList>
    </citation>
    <scope>NUCLEOTIDE SEQUENCE [LARGE SCALE GENOMIC DNA]</scope>
    <source>
        <strain evidence="6">CGMCC 1.5362</strain>
    </source>
</reference>
<feature type="domain" description="Tail sheath protein C-terminal" evidence="4">
    <location>
        <begin position="513"/>
        <end position="620"/>
    </location>
</feature>
<dbReference type="InterPro" id="IPR052042">
    <property type="entry name" value="Tail_sheath_structural"/>
</dbReference>
<dbReference type="InterPro" id="IPR035089">
    <property type="entry name" value="Phage_sheath_subtilisin"/>
</dbReference>
<keyword evidence="6" id="KW-1185">Reference proteome</keyword>
<proteinExistence type="inferred from homology"/>
<sequence length="627" mass="67381">MPEYIAPGVYVEEISSGSRAVESVATSTVGMVGATQYGPVPYPADVSFPVAGGGVVPARARLQGGPHLVRSLAEYERLYGGLDIHGQPCQLALAARGFFANGGDRLFVQRVYRYPLTSPAQGSTDVAASFASLDLLTGPTAPVLQWRARWPGSVGERIRVVVRLRRSENILVDGHLTDVTAGAVVETTPLARGRSSPIPDTRAPVLGNVRLVARNGAGELGYGDGAGGFTPVDPGEAAFHLTLDVEVHLDDRVDTRTGIELGRDHPRSIFTAFSLEDPADRDCLVWLHQPPPTSAAPSVGELLAALLTLRDGAYLSGGGDGDPPTGGDLRGRPVDPDDDLLPPLGLGAMETEGEIALMAMPDTVNLSRSAQSDAVAGLISHCERMRHRFAIVDPPKDCSHSEVLAFREEFDTSHAALYYPWLQIVDPILVSSPGTSPPALDLPPSGYVAGVYARTDRDRGVHKAPANQNLLGVTGFVSTLTDTHGEALNPVGVNVLRSIDGLGARVWGARTMSSNPELKYVNVRRLLTYIQASVEQSTHWVLFEPNNERLWGYIRQSVEGFLMALWRSRALAGPDSQQAYFVRCDRTTMTQDDLDNDRLVCLIGVAPVKPAEFIIFRMQQRTAAAPP</sequence>
<gene>
    <name evidence="5" type="ORF">GCM10011509_09410</name>
</gene>
<evidence type="ECO:0000313" key="5">
    <source>
        <dbReference type="EMBL" id="GGK63159.1"/>
    </source>
</evidence>
<dbReference type="PANTHER" id="PTHR35861:SF1">
    <property type="entry name" value="PHAGE TAIL SHEATH PROTEIN"/>
    <property type="match status" value="1"/>
</dbReference>
<accession>A0ABQ2F593</accession>
<feature type="region of interest" description="Disordered" evidence="2">
    <location>
        <begin position="315"/>
        <end position="338"/>
    </location>
</feature>
<dbReference type="Gene3D" id="3.40.50.11780">
    <property type="match status" value="1"/>
</dbReference>
<dbReference type="Proteomes" id="UP000662111">
    <property type="component" value="Unassembled WGS sequence"/>
</dbReference>
<dbReference type="Pfam" id="PF04984">
    <property type="entry name" value="Phage_sheath_1"/>
    <property type="match status" value="1"/>
</dbReference>
<dbReference type="PANTHER" id="PTHR35861">
    <property type="match status" value="1"/>
</dbReference>
<feature type="domain" description="Tail sheath protein subtilisin-like" evidence="3">
    <location>
        <begin position="354"/>
        <end position="512"/>
    </location>
</feature>
<evidence type="ECO:0000313" key="6">
    <source>
        <dbReference type="Proteomes" id="UP000662111"/>
    </source>
</evidence>
<organism evidence="5 6">
    <name type="scientific">Ornithinimicrobium pekingense</name>
    <dbReference type="NCBI Taxonomy" id="384677"/>
    <lineage>
        <taxon>Bacteria</taxon>
        <taxon>Bacillati</taxon>
        <taxon>Actinomycetota</taxon>
        <taxon>Actinomycetes</taxon>
        <taxon>Micrococcales</taxon>
        <taxon>Ornithinimicrobiaceae</taxon>
        <taxon>Ornithinimicrobium</taxon>
    </lineage>
</organism>
<evidence type="ECO:0008006" key="7">
    <source>
        <dbReference type="Google" id="ProtNLM"/>
    </source>
</evidence>
<dbReference type="InterPro" id="IPR020287">
    <property type="entry name" value="Tail_sheath_C"/>
</dbReference>
<evidence type="ECO:0000259" key="4">
    <source>
        <dbReference type="Pfam" id="PF17482"/>
    </source>
</evidence>
<evidence type="ECO:0000259" key="3">
    <source>
        <dbReference type="Pfam" id="PF04984"/>
    </source>
</evidence>